<keyword evidence="6 7" id="KW-0249">Electron transport</keyword>
<protein>
    <recommendedName>
        <fullName evidence="7">Flavodoxin</fullName>
    </recommendedName>
</protein>
<name>A0ABW8NFC7_9GAMM</name>
<feature type="domain" description="Flavodoxin-like" evidence="8">
    <location>
        <begin position="8"/>
        <end position="172"/>
    </location>
</feature>
<accession>A0ABW8NFC7</accession>
<comment type="function">
    <text evidence="7">Low-potential electron donor to a number of redox enzymes.</text>
</comment>
<reference evidence="9 10" key="1">
    <citation type="submission" date="2024-03" db="EMBL/GenBank/DDBJ databases">
        <title>High-quality draft genome sequence of Oceanobacter sp. wDCs-4.</title>
        <authorList>
            <person name="Dong C."/>
        </authorList>
    </citation>
    <scope>NUCLEOTIDE SEQUENCE [LARGE SCALE GENOMIC DNA]</scope>
    <source>
        <strain evidence="10">wDCs-4</strain>
    </source>
</reference>
<dbReference type="InterPro" id="IPR008254">
    <property type="entry name" value="Flavodoxin/NO_synth"/>
</dbReference>
<evidence type="ECO:0000256" key="3">
    <source>
        <dbReference type="ARBA" id="ARBA00022448"/>
    </source>
</evidence>
<evidence type="ECO:0000256" key="7">
    <source>
        <dbReference type="PIRNR" id="PIRNR038996"/>
    </source>
</evidence>
<dbReference type="Proteomes" id="UP001620597">
    <property type="component" value="Unassembled WGS sequence"/>
</dbReference>
<dbReference type="RefSeq" id="WP_369856558.1">
    <property type="nucleotide sequence ID" value="NZ_JBBKTX010000004.1"/>
</dbReference>
<evidence type="ECO:0000256" key="2">
    <source>
        <dbReference type="ARBA" id="ARBA00005267"/>
    </source>
</evidence>
<evidence type="ECO:0000259" key="8">
    <source>
        <dbReference type="PROSITE" id="PS50902"/>
    </source>
</evidence>
<dbReference type="PANTHER" id="PTHR42809:SF1">
    <property type="entry name" value="FLAVODOXIN 1"/>
    <property type="match status" value="1"/>
</dbReference>
<dbReference type="InterPro" id="IPR010086">
    <property type="entry name" value="Flavodoxin_lc"/>
</dbReference>
<keyword evidence="5 7" id="KW-0288">FMN</keyword>
<dbReference type="PIRSF" id="PIRSF038996">
    <property type="entry name" value="FldA"/>
    <property type="match status" value="1"/>
</dbReference>
<gene>
    <name evidence="9" type="ORF">WG929_04470</name>
</gene>
<evidence type="ECO:0000256" key="6">
    <source>
        <dbReference type="ARBA" id="ARBA00022982"/>
    </source>
</evidence>
<dbReference type="EMBL" id="JBBKTX010000004">
    <property type="protein sequence ID" value="MFK4751661.1"/>
    <property type="molecule type" value="Genomic_DNA"/>
</dbReference>
<keyword evidence="3 7" id="KW-0813">Transport</keyword>
<dbReference type="InterPro" id="IPR029039">
    <property type="entry name" value="Flavoprotein-like_sf"/>
</dbReference>
<evidence type="ECO:0000256" key="5">
    <source>
        <dbReference type="ARBA" id="ARBA00022643"/>
    </source>
</evidence>
<dbReference type="NCBIfam" id="TIGR01752">
    <property type="entry name" value="flav_long"/>
    <property type="match status" value="1"/>
</dbReference>
<evidence type="ECO:0000256" key="4">
    <source>
        <dbReference type="ARBA" id="ARBA00022630"/>
    </source>
</evidence>
<evidence type="ECO:0000313" key="9">
    <source>
        <dbReference type="EMBL" id="MFK4751661.1"/>
    </source>
</evidence>
<proteinExistence type="inferred from homology"/>
<comment type="caution">
    <text evidence="9">The sequence shown here is derived from an EMBL/GenBank/DDBJ whole genome shotgun (WGS) entry which is preliminary data.</text>
</comment>
<dbReference type="InterPro" id="IPR001226">
    <property type="entry name" value="Flavodoxin_CS"/>
</dbReference>
<dbReference type="InterPro" id="IPR050619">
    <property type="entry name" value="Flavodoxin"/>
</dbReference>
<dbReference type="PROSITE" id="PS50902">
    <property type="entry name" value="FLAVODOXIN_LIKE"/>
    <property type="match status" value="1"/>
</dbReference>
<comment type="similarity">
    <text evidence="2 7">Belongs to the flavodoxin family.</text>
</comment>
<sequence length="186" mass="21098">MSNHTIRTGIIFGTDTGNTEDIANRISEQLKQYDIEADIHNISDTSPEQFSHYDLLILGIPTWDFGGIQGDWDDFESALQPLDLTRQVIALYGLGDQFGYGDYFVDAMGWLYNHLKHSGAQFVGYWPTSGYEFDASLATLEDGRLFCGLAIDEDQQFELTDERVNRWVSQIVSEHRQWADDMAEAG</sequence>
<keyword evidence="4 7" id="KW-0285">Flavoprotein</keyword>
<evidence type="ECO:0000256" key="1">
    <source>
        <dbReference type="ARBA" id="ARBA00001917"/>
    </source>
</evidence>
<dbReference type="PROSITE" id="PS00201">
    <property type="entry name" value="FLAVODOXIN"/>
    <property type="match status" value="1"/>
</dbReference>
<evidence type="ECO:0000313" key="10">
    <source>
        <dbReference type="Proteomes" id="UP001620597"/>
    </source>
</evidence>
<keyword evidence="10" id="KW-1185">Reference proteome</keyword>
<organism evidence="9 10">
    <name type="scientific">Oceanobacter antarcticus</name>
    <dbReference type="NCBI Taxonomy" id="3133425"/>
    <lineage>
        <taxon>Bacteria</taxon>
        <taxon>Pseudomonadati</taxon>
        <taxon>Pseudomonadota</taxon>
        <taxon>Gammaproteobacteria</taxon>
        <taxon>Oceanospirillales</taxon>
        <taxon>Oceanospirillaceae</taxon>
        <taxon>Oceanobacter</taxon>
    </lineage>
</organism>
<comment type="cofactor">
    <cofactor evidence="1 7">
        <name>FMN</name>
        <dbReference type="ChEBI" id="CHEBI:58210"/>
    </cofactor>
</comment>
<dbReference type="SUPFAM" id="SSF52218">
    <property type="entry name" value="Flavoproteins"/>
    <property type="match status" value="1"/>
</dbReference>
<dbReference type="Gene3D" id="3.40.50.360">
    <property type="match status" value="1"/>
</dbReference>
<dbReference type="Pfam" id="PF00258">
    <property type="entry name" value="Flavodoxin_1"/>
    <property type="match status" value="1"/>
</dbReference>
<dbReference type="PANTHER" id="PTHR42809">
    <property type="entry name" value="FLAVODOXIN 2"/>
    <property type="match status" value="1"/>
</dbReference>
<dbReference type="NCBIfam" id="NF006739">
    <property type="entry name" value="PRK09267.1-5"/>
    <property type="match status" value="1"/>
</dbReference>